<reference evidence="1" key="1">
    <citation type="submission" date="2018-10" db="EMBL/GenBank/DDBJ databases">
        <title>Hidden diversity of soil giant viruses.</title>
        <authorList>
            <person name="Schulz F."/>
            <person name="Alteio L."/>
            <person name="Goudeau D."/>
            <person name="Ryan E.M."/>
            <person name="Malmstrom R.R."/>
            <person name="Blanchard J."/>
            <person name="Woyke T."/>
        </authorList>
    </citation>
    <scope>NUCLEOTIDE SEQUENCE</scope>
    <source>
        <strain evidence="1">SOV1</strain>
    </source>
</reference>
<gene>
    <name evidence="1" type="ORF">Solivirus1_17</name>
</gene>
<evidence type="ECO:0000313" key="1">
    <source>
        <dbReference type="EMBL" id="AYV85860.1"/>
    </source>
</evidence>
<protein>
    <submittedName>
        <fullName evidence="1">Uncharacterized protein</fullName>
    </submittedName>
</protein>
<accession>A0A3G5AF96</accession>
<dbReference type="EMBL" id="MK072489">
    <property type="protein sequence ID" value="AYV85860.1"/>
    <property type="molecule type" value="Genomic_DNA"/>
</dbReference>
<name>A0A3G5AF96_9VIRU</name>
<sequence>MTEVKETAKRLFFDYYVPKYSNLPASQLEFPQSELFSWLEKQWENYTGREFIFNDDETAFINYDDREDVIVIFQAVVIDPPDYLLLLKRLKEATGAKNIITTVRKSNKILLSGLSKVYGFEITETLVQGYSNQHYIGLNLSAEKFDKLTT</sequence>
<proteinExistence type="predicted"/>
<organism evidence="1">
    <name type="scientific">Solivirus sp</name>
    <dbReference type="NCBI Taxonomy" id="2487772"/>
    <lineage>
        <taxon>Viruses</taxon>
        <taxon>Pithoviruses</taxon>
    </lineage>
</organism>